<dbReference type="InterPro" id="IPR013610">
    <property type="entry name" value="ArdC_N"/>
</dbReference>
<dbReference type="AlphaFoldDB" id="A0A518K9S7"/>
<protein>
    <recommendedName>
        <fullName evidence="5">N-terminal domain-containing protein</fullName>
    </recommendedName>
</protein>
<evidence type="ECO:0000313" key="3">
    <source>
        <dbReference type="EMBL" id="QDV74539.1"/>
    </source>
</evidence>
<dbReference type="Proteomes" id="UP000316426">
    <property type="component" value="Chromosome"/>
</dbReference>
<organism evidence="3 4">
    <name type="scientific">Botrimarina mediterranea</name>
    <dbReference type="NCBI Taxonomy" id="2528022"/>
    <lineage>
        <taxon>Bacteria</taxon>
        <taxon>Pseudomonadati</taxon>
        <taxon>Planctomycetota</taxon>
        <taxon>Planctomycetia</taxon>
        <taxon>Pirellulales</taxon>
        <taxon>Lacipirellulaceae</taxon>
        <taxon>Botrimarina</taxon>
    </lineage>
</organism>
<dbReference type="RefSeq" id="WP_145113032.1">
    <property type="nucleotide sequence ID" value="NZ_CP036349.1"/>
</dbReference>
<dbReference type="GO" id="GO:0003697">
    <property type="term" value="F:single-stranded DNA binding"/>
    <property type="evidence" value="ECO:0007669"/>
    <property type="project" value="InterPro"/>
</dbReference>
<gene>
    <name evidence="3" type="ORF">Spa11_27430</name>
</gene>
<dbReference type="Pfam" id="PF06114">
    <property type="entry name" value="Peptidase_M78"/>
    <property type="match status" value="1"/>
</dbReference>
<accession>A0A518K9S7</accession>
<evidence type="ECO:0000313" key="4">
    <source>
        <dbReference type="Proteomes" id="UP000316426"/>
    </source>
</evidence>
<dbReference type="EMBL" id="CP036349">
    <property type="protein sequence ID" value="QDV74539.1"/>
    <property type="molecule type" value="Genomic_DNA"/>
</dbReference>
<evidence type="ECO:0000259" key="1">
    <source>
        <dbReference type="Pfam" id="PF06114"/>
    </source>
</evidence>
<dbReference type="InterPro" id="IPR010359">
    <property type="entry name" value="IrrE_HExxH"/>
</dbReference>
<reference evidence="3 4" key="1">
    <citation type="submission" date="2019-02" db="EMBL/GenBank/DDBJ databases">
        <title>Deep-cultivation of Planctomycetes and their phenomic and genomic characterization uncovers novel biology.</title>
        <authorList>
            <person name="Wiegand S."/>
            <person name="Jogler M."/>
            <person name="Boedeker C."/>
            <person name="Pinto D."/>
            <person name="Vollmers J."/>
            <person name="Rivas-Marin E."/>
            <person name="Kohn T."/>
            <person name="Peeters S.H."/>
            <person name="Heuer A."/>
            <person name="Rast P."/>
            <person name="Oberbeckmann S."/>
            <person name="Bunk B."/>
            <person name="Jeske O."/>
            <person name="Meyerdierks A."/>
            <person name="Storesund J.E."/>
            <person name="Kallscheuer N."/>
            <person name="Luecker S."/>
            <person name="Lage O.M."/>
            <person name="Pohl T."/>
            <person name="Merkel B.J."/>
            <person name="Hornburger P."/>
            <person name="Mueller R.-W."/>
            <person name="Bruemmer F."/>
            <person name="Labrenz M."/>
            <person name="Spormann A.M."/>
            <person name="Op den Camp H."/>
            <person name="Overmann J."/>
            <person name="Amann R."/>
            <person name="Jetten M.S.M."/>
            <person name="Mascher T."/>
            <person name="Medema M.H."/>
            <person name="Devos D.P."/>
            <person name="Kaster A.-K."/>
            <person name="Ovreas L."/>
            <person name="Rohde M."/>
            <person name="Galperin M.Y."/>
            <person name="Jogler C."/>
        </authorList>
    </citation>
    <scope>NUCLEOTIDE SEQUENCE [LARGE SCALE GENOMIC DNA]</scope>
    <source>
        <strain evidence="3 4">Spa11</strain>
    </source>
</reference>
<evidence type="ECO:0000259" key="2">
    <source>
        <dbReference type="Pfam" id="PF08401"/>
    </source>
</evidence>
<keyword evidence="4" id="KW-1185">Reference proteome</keyword>
<evidence type="ECO:0008006" key="5">
    <source>
        <dbReference type="Google" id="ProtNLM"/>
    </source>
</evidence>
<sequence>MKRDEATKLSDELLADLASQLDGGKSEQLVKYLDAMSQFHNYSFGNCLLIARQRPNATLVAGFHAWKKRGRIVKKGEKGICILAPMVRKADDDVEGEKKVFGFRAAHVFDIEQTEGDELPDVNRVGGDPGDALDRLRAASSSLGIVVTEEEDLGGADGVSKGGAVVLRSGLSPAEAFATLAHELAHELLHRGEDRKTLSKSVKELEAEAVAYVVARAAGLENALLQASDYIQCHRGDSEMLAKSLTRIQQTASRLIEAIRETETVAS</sequence>
<proteinExistence type="predicted"/>
<feature type="domain" description="N-terminal" evidence="2">
    <location>
        <begin position="30"/>
        <end position="99"/>
    </location>
</feature>
<feature type="domain" description="IrrE N-terminal-like" evidence="1">
    <location>
        <begin position="144"/>
        <end position="212"/>
    </location>
</feature>
<name>A0A518K9S7_9BACT</name>
<dbReference type="Pfam" id="PF08401">
    <property type="entry name" value="ArdcN"/>
    <property type="match status" value="1"/>
</dbReference>
<dbReference type="KEGG" id="bmei:Spa11_27430"/>